<gene>
    <name evidence="2" type="ORF">SI65_02188</name>
</gene>
<dbReference type="EMBL" id="JXNT01000002">
    <property type="protein sequence ID" value="ODM21345.1"/>
    <property type="molecule type" value="Genomic_DNA"/>
</dbReference>
<comment type="caution">
    <text evidence="2">The sequence shown here is derived from an EMBL/GenBank/DDBJ whole genome shotgun (WGS) entry which is preliminary data.</text>
</comment>
<evidence type="ECO:0000256" key="1">
    <source>
        <dbReference type="SAM" id="MobiDB-lite"/>
    </source>
</evidence>
<dbReference type="Proteomes" id="UP000094569">
    <property type="component" value="Unassembled WGS sequence"/>
</dbReference>
<dbReference type="InterPro" id="IPR027796">
    <property type="entry name" value="OTT_1508_deam-like"/>
</dbReference>
<accession>A0A1E3BK51</accession>
<reference evidence="2 3" key="1">
    <citation type="journal article" date="2016" name="BMC Genomics">
        <title>Comparative genomic and transcriptomic analyses of the Fuzhuan brick tea-fermentation fungus Aspergillus cristatus.</title>
        <authorList>
            <person name="Ge Y."/>
            <person name="Wang Y."/>
            <person name="Liu Y."/>
            <person name="Tan Y."/>
            <person name="Ren X."/>
            <person name="Zhang X."/>
            <person name="Hyde K.D."/>
            <person name="Liu Y."/>
            <person name="Liu Z."/>
        </authorList>
    </citation>
    <scope>NUCLEOTIDE SEQUENCE [LARGE SCALE GENOMIC DNA]</scope>
    <source>
        <strain evidence="2 3">GZAAS20.1005</strain>
    </source>
</reference>
<evidence type="ECO:0000313" key="3">
    <source>
        <dbReference type="Proteomes" id="UP000094569"/>
    </source>
</evidence>
<evidence type="ECO:0000313" key="2">
    <source>
        <dbReference type="EMBL" id="ODM21345.1"/>
    </source>
</evidence>
<sequence length="148" mass="16775">MEAINKWLQPGTPQTYGLAVALDLLSNKSLPALPHIGVSKLSCLPCWKFLSCLREKKSGFYTRGTSGKTKFPWKFPNQQLIKSTAKDHADTIYEEFYSKMADRYTDCILERPRSGSSMDEEDLQYYEELPFQGMGSGSDEELETGRTT</sequence>
<keyword evidence="3" id="KW-1185">Reference proteome</keyword>
<proteinExistence type="predicted"/>
<name>A0A1E3BK51_ASPCR</name>
<dbReference type="Pfam" id="PF14441">
    <property type="entry name" value="OTT_1508_deam"/>
    <property type="match status" value="1"/>
</dbReference>
<dbReference type="STRING" id="573508.A0A1E3BK51"/>
<dbReference type="AlphaFoldDB" id="A0A1E3BK51"/>
<protein>
    <submittedName>
        <fullName evidence="2">Uncharacterized protein</fullName>
    </submittedName>
</protein>
<feature type="region of interest" description="Disordered" evidence="1">
    <location>
        <begin position="127"/>
        <end position="148"/>
    </location>
</feature>
<organism evidence="2 3">
    <name type="scientific">Aspergillus cristatus</name>
    <name type="common">Chinese Fuzhuan brick tea-fermentation fungus</name>
    <name type="synonym">Eurotium cristatum</name>
    <dbReference type="NCBI Taxonomy" id="573508"/>
    <lineage>
        <taxon>Eukaryota</taxon>
        <taxon>Fungi</taxon>
        <taxon>Dikarya</taxon>
        <taxon>Ascomycota</taxon>
        <taxon>Pezizomycotina</taxon>
        <taxon>Eurotiomycetes</taxon>
        <taxon>Eurotiomycetidae</taxon>
        <taxon>Eurotiales</taxon>
        <taxon>Aspergillaceae</taxon>
        <taxon>Aspergillus</taxon>
        <taxon>Aspergillus subgen. Aspergillus</taxon>
    </lineage>
</organism>
<dbReference type="OrthoDB" id="4506255at2759"/>
<dbReference type="VEuPathDB" id="FungiDB:SI65_02188"/>